<dbReference type="EMBL" id="UZAI01004056">
    <property type="protein sequence ID" value="VDO84050.1"/>
    <property type="molecule type" value="Genomic_DNA"/>
</dbReference>
<dbReference type="Proteomes" id="UP000277204">
    <property type="component" value="Unassembled WGS sequence"/>
</dbReference>
<name>A0A183LYR7_9TREM</name>
<accession>A0A183LYR7</accession>
<dbReference type="AlphaFoldDB" id="A0A183LYR7"/>
<evidence type="ECO:0000313" key="3">
    <source>
        <dbReference type="Proteomes" id="UP000277204"/>
    </source>
</evidence>
<dbReference type="Pfam" id="PF26215">
    <property type="entry name" value="HTH_animal"/>
    <property type="match status" value="1"/>
</dbReference>
<proteinExistence type="predicted"/>
<dbReference type="InterPro" id="IPR058912">
    <property type="entry name" value="HTH_animal"/>
</dbReference>
<evidence type="ECO:0000259" key="1">
    <source>
        <dbReference type="Pfam" id="PF26215"/>
    </source>
</evidence>
<keyword evidence="3" id="KW-1185">Reference proteome</keyword>
<sequence length="169" mass="19653">MVVGLVYRDEPIDLYWPEQSFLKVLPCETRAVSPEELFHGVGDRVVITAFILLTALKITRHSNRYIDLSSSHPFTAKISLGLDLFKKATKIIASEENWLEEKYNITNILRFNNFPKNIIENRLKQNCPSVNNNPNERSRIGTMVLPYHQGRAEELKWILKPYKIRQLTL</sequence>
<reference evidence="2 3" key="1">
    <citation type="submission" date="2018-11" db="EMBL/GenBank/DDBJ databases">
        <authorList>
            <consortium name="Pathogen Informatics"/>
        </authorList>
    </citation>
    <scope>NUCLEOTIDE SEQUENCE [LARGE SCALE GENOMIC DNA]</scope>
    <source>
        <strain evidence="2 3">Zambia</strain>
    </source>
</reference>
<organism evidence="2 3">
    <name type="scientific">Schistosoma margrebowiei</name>
    <dbReference type="NCBI Taxonomy" id="48269"/>
    <lineage>
        <taxon>Eukaryota</taxon>
        <taxon>Metazoa</taxon>
        <taxon>Spiralia</taxon>
        <taxon>Lophotrochozoa</taxon>
        <taxon>Platyhelminthes</taxon>
        <taxon>Trematoda</taxon>
        <taxon>Digenea</taxon>
        <taxon>Strigeidida</taxon>
        <taxon>Schistosomatoidea</taxon>
        <taxon>Schistosomatidae</taxon>
        <taxon>Schistosoma</taxon>
    </lineage>
</organism>
<evidence type="ECO:0000313" key="2">
    <source>
        <dbReference type="EMBL" id="VDO84050.1"/>
    </source>
</evidence>
<feature type="domain" description="Helix-turn-helix" evidence="1">
    <location>
        <begin position="64"/>
        <end position="123"/>
    </location>
</feature>
<protein>
    <recommendedName>
        <fullName evidence="1">Helix-turn-helix domain-containing protein</fullName>
    </recommendedName>
</protein>
<gene>
    <name evidence="2" type="ORF">SMRZ_LOCUS8942</name>
</gene>